<dbReference type="CDD" id="cd00683">
    <property type="entry name" value="Trans_IPPS_HH"/>
    <property type="match status" value="1"/>
</dbReference>
<evidence type="ECO:0000256" key="6">
    <source>
        <dbReference type="ARBA" id="ARBA00022842"/>
    </source>
</evidence>
<comment type="similarity">
    <text evidence="3">Belongs to the FPP/GGPP synthase family.</text>
</comment>
<sequence length="694" mass="74184">MDATNLAAVSTSRQAHVNGVLDAFFARSLVRAEVMGDEYVKLWRTLESNTAGGKRFRPRMVMAAYDGLGGQDVQAAAHVGAAFEMLHTALIVHDDVIDRDFTRRGGPNVSGSYRDIATTQGLPQPLAEHRGMSAAVIAGDLALVNAYRLIDASGVRDLTRSHLLEILDDAVFASAAGELIDVEFSLTAEVPSVEEILRMERLKTAVYSFEAPLQAGAVLAGARPEVVTALGDFGRDIGIAYQVVDDVLGVFGDEEETGKTNLGDLREGKRTVLIAHAVRSSEWKEISSLVGKDDLSRGRRRSSAPCWRAPAPAPTPRASRATSPSPPARASRTRSCRRPSAGSSRPSRSPCSGASDDGSPPGPSRPCPEAPTGLEKYDRVAQETASVVIRRYSTSFGLASRLLGADVRQHIENVYALVRVADEIVDGAAAGAGVDPAHVEALLDALEQETEDAMLRGYSANLVVHAFAITARRSGFGAELTAPFFASMRMDLRRMEHTPASFVEYVYGSAEVVGLMCLRAFLVGHATTRPERIRFEEGAKRLGAAFQKVNFLRDLAADHGALGRSYFPGVDVATFSEADKERILDDIDQDLRMSGAVIPDLPASSRRAVALAQGLFAELAVRLRATPAAELARTRVRVPDPVKARIALAAATGAEPSGLDGRLVRRARGPRGPAAPAPRAPSPPRPTPSSRRAP</sequence>
<keyword evidence="6" id="KW-0460">Magnesium</keyword>
<organism evidence="8 9">
    <name type="scientific">Clavibacter michiganensis</name>
    <dbReference type="NCBI Taxonomy" id="28447"/>
    <lineage>
        <taxon>Bacteria</taxon>
        <taxon>Bacillati</taxon>
        <taxon>Actinomycetota</taxon>
        <taxon>Actinomycetes</taxon>
        <taxon>Micrococcales</taxon>
        <taxon>Microbacteriaceae</taxon>
        <taxon>Clavibacter</taxon>
    </lineage>
</organism>
<evidence type="ECO:0000256" key="7">
    <source>
        <dbReference type="SAM" id="MobiDB-lite"/>
    </source>
</evidence>
<evidence type="ECO:0000313" key="9">
    <source>
        <dbReference type="Proteomes" id="UP000195106"/>
    </source>
</evidence>
<name>A0A251XZ23_9MICO</name>
<evidence type="ECO:0000256" key="5">
    <source>
        <dbReference type="ARBA" id="ARBA00022723"/>
    </source>
</evidence>
<dbReference type="CDD" id="cd00685">
    <property type="entry name" value="Trans_IPPS_HT"/>
    <property type="match status" value="1"/>
</dbReference>
<dbReference type="InterPro" id="IPR033904">
    <property type="entry name" value="Trans_IPPS_HH"/>
</dbReference>
<comment type="caution">
    <text evidence="8">The sequence shown here is derived from an EMBL/GenBank/DDBJ whole genome shotgun (WGS) entry which is preliminary data.</text>
</comment>
<gene>
    <name evidence="8" type="primary">ispB_2</name>
    <name evidence="8" type="ORF">CMsap09_15850</name>
</gene>
<dbReference type="InterPro" id="IPR002060">
    <property type="entry name" value="Squ/phyt_synthse"/>
</dbReference>
<dbReference type="InterPro" id="IPR000092">
    <property type="entry name" value="Polyprenyl_synt"/>
</dbReference>
<dbReference type="InterPro" id="IPR033749">
    <property type="entry name" value="Polyprenyl_synt_CS"/>
</dbReference>
<accession>A0A251XZ23</accession>
<evidence type="ECO:0000256" key="4">
    <source>
        <dbReference type="ARBA" id="ARBA00022679"/>
    </source>
</evidence>
<dbReference type="PANTHER" id="PTHR12001">
    <property type="entry name" value="GERANYLGERANYL PYROPHOSPHATE SYNTHASE"/>
    <property type="match status" value="1"/>
</dbReference>
<dbReference type="InterPro" id="IPR044843">
    <property type="entry name" value="Trans_IPPS_bact-type"/>
</dbReference>
<dbReference type="SFLD" id="SFLDS00005">
    <property type="entry name" value="Isoprenoid_Synthase_Type_I"/>
    <property type="match status" value="2"/>
</dbReference>
<dbReference type="GO" id="GO:0004311">
    <property type="term" value="F:geranylgeranyl diphosphate synthase activity"/>
    <property type="evidence" value="ECO:0007669"/>
    <property type="project" value="InterPro"/>
</dbReference>
<dbReference type="SUPFAM" id="SSF48576">
    <property type="entry name" value="Terpenoid synthases"/>
    <property type="match status" value="2"/>
</dbReference>
<dbReference type="PANTHER" id="PTHR12001:SF85">
    <property type="entry name" value="SHORT CHAIN ISOPRENYL DIPHOSPHATE SYNTHASE"/>
    <property type="match status" value="1"/>
</dbReference>
<dbReference type="Proteomes" id="UP000195106">
    <property type="component" value="Unassembled WGS sequence"/>
</dbReference>
<dbReference type="PROSITE" id="PS00444">
    <property type="entry name" value="POLYPRENYL_SYNTHASE_2"/>
    <property type="match status" value="1"/>
</dbReference>
<dbReference type="Pfam" id="PF00494">
    <property type="entry name" value="SQS_PSY"/>
    <property type="match status" value="1"/>
</dbReference>
<dbReference type="SFLD" id="SFLDG01212">
    <property type="entry name" value="Phytoene_synthase_like"/>
    <property type="match status" value="1"/>
</dbReference>
<protein>
    <submittedName>
        <fullName evidence="8">Octaprenyl-diphosphate synthase</fullName>
    </submittedName>
</protein>
<evidence type="ECO:0000313" key="8">
    <source>
        <dbReference type="EMBL" id="OUE10418.1"/>
    </source>
</evidence>
<dbReference type="Pfam" id="PF00348">
    <property type="entry name" value="polyprenyl_synt"/>
    <property type="match status" value="1"/>
</dbReference>
<evidence type="ECO:0000256" key="3">
    <source>
        <dbReference type="ARBA" id="ARBA00006706"/>
    </source>
</evidence>
<evidence type="ECO:0000256" key="2">
    <source>
        <dbReference type="ARBA" id="ARBA00004684"/>
    </source>
</evidence>
<dbReference type="Gene3D" id="1.10.600.10">
    <property type="entry name" value="Farnesyl Diphosphate Synthase"/>
    <property type="match status" value="2"/>
</dbReference>
<reference evidence="8 9" key="1">
    <citation type="submission" date="2016-08" db="EMBL/GenBank/DDBJ databases">
        <title>Genome sequence of Clavibacter michiganensis spp. strain CASJ009.</title>
        <authorList>
            <person name="Thapa S.P."/>
            <person name="Coaker G."/>
        </authorList>
    </citation>
    <scope>NUCLEOTIDE SEQUENCE [LARGE SCALE GENOMIC DNA]</scope>
    <source>
        <strain evidence="8">CASJ009</strain>
    </source>
</reference>
<dbReference type="PROSITE" id="PS01045">
    <property type="entry name" value="SQUALEN_PHYTOEN_SYN_2"/>
    <property type="match status" value="1"/>
</dbReference>
<dbReference type="EMBL" id="MDHJ01000001">
    <property type="protein sequence ID" value="OUE10418.1"/>
    <property type="molecule type" value="Genomic_DNA"/>
</dbReference>
<feature type="compositionally biased region" description="Pro residues" evidence="7">
    <location>
        <begin position="673"/>
        <end position="687"/>
    </location>
</feature>
<comment type="cofactor">
    <cofactor evidence="1">
        <name>Mg(2+)</name>
        <dbReference type="ChEBI" id="CHEBI:18420"/>
    </cofactor>
</comment>
<dbReference type="SFLD" id="SFLDG01018">
    <property type="entry name" value="Squalene/Phytoene_Synthase_Lik"/>
    <property type="match status" value="1"/>
</dbReference>
<feature type="region of interest" description="Disordered" evidence="7">
    <location>
        <begin position="656"/>
        <end position="694"/>
    </location>
</feature>
<dbReference type="GO" id="GO:0016117">
    <property type="term" value="P:carotenoid biosynthetic process"/>
    <property type="evidence" value="ECO:0007669"/>
    <property type="project" value="UniProtKB-ARBA"/>
</dbReference>
<keyword evidence="5" id="KW-0479">Metal-binding</keyword>
<feature type="compositionally biased region" description="Pro residues" evidence="7">
    <location>
        <begin position="360"/>
        <end position="369"/>
    </location>
</feature>
<feature type="compositionally biased region" description="Low complexity" evidence="7">
    <location>
        <begin position="303"/>
        <end position="323"/>
    </location>
</feature>
<dbReference type="GO" id="GO:0046872">
    <property type="term" value="F:metal ion binding"/>
    <property type="evidence" value="ECO:0007669"/>
    <property type="project" value="UniProtKB-KW"/>
</dbReference>
<dbReference type="InterPro" id="IPR008949">
    <property type="entry name" value="Isoprenoid_synthase_dom_sf"/>
</dbReference>
<evidence type="ECO:0000256" key="1">
    <source>
        <dbReference type="ARBA" id="ARBA00001946"/>
    </source>
</evidence>
<keyword evidence="4" id="KW-0808">Transferase</keyword>
<feature type="region of interest" description="Disordered" evidence="7">
    <location>
        <begin position="293"/>
        <end position="375"/>
    </location>
</feature>
<proteinExistence type="inferred from homology"/>
<dbReference type="PROSITE" id="PS00723">
    <property type="entry name" value="POLYPRENYL_SYNTHASE_1"/>
    <property type="match status" value="1"/>
</dbReference>
<dbReference type="GO" id="GO:0051996">
    <property type="term" value="F:squalene synthase [NAD(P)H] activity"/>
    <property type="evidence" value="ECO:0007669"/>
    <property type="project" value="InterPro"/>
</dbReference>
<feature type="compositionally biased region" description="Low complexity" evidence="7">
    <location>
        <begin position="338"/>
        <end position="359"/>
    </location>
</feature>
<dbReference type="UniPathway" id="UPA00799"/>
<dbReference type="InterPro" id="IPR019845">
    <property type="entry name" value="Squalene/phytoene_synthase_CS"/>
</dbReference>
<comment type="pathway">
    <text evidence="2">Carotenoid biosynthesis; phytoene biosynthesis.</text>
</comment>
<dbReference type="AlphaFoldDB" id="A0A251XZ23"/>